<dbReference type="SMART" id="SM00382">
    <property type="entry name" value="AAA"/>
    <property type="match status" value="1"/>
</dbReference>
<dbReference type="PROSITE" id="PS00211">
    <property type="entry name" value="ABC_TRANSPORTER_1"/>
    <property type="match status" value="1"/>
</dbReference>
<gene>
    <name evidence="6" type="primary">glnQ3</name>
    <name evidence="6" type="ORF">LOOC260_115510</name>
</gene>
<dbReference type="InterPro" id="IPR003593">
    <property type="entry name" value="AAA+_ATPase"/>
</dbReference>
<evidence type="ECO:0000256" key="1">
    <source>
        <dbReference type="ARBA" id="ARBA00005417"/>
    </source>
</evidence>
<dbReference type="AlphaFoldDB" id="A0A0A1H014"/>
<keyword evidence="2" id="KW-0813">Transport</keyword>
<dbReference type="STRING" id="1291742.LOOC260_115510"/>
<evidence type="ECO:0000256" key="2">
    <source>
        <dbReference type="ARBA" id="ARBA00022448"/>
    </source>
</evidence>
<accession>A0A0A1H014</accession>
<dbReference type="InterPro" id="IPR027417">
    <property type="entry name" value="P-loop_NTPase"/>
</dbReference>
<evidence type="ECO:0000256" key="3">
    <source>
        <dbReference type="ARBA" id="ARBA00022741"/>
    </source>
</evidence>
<evidence type="ECO:0000313" key="6">
    <source>
        <dbReference type="EMBL" id="BAP86061.1"/>
    </source>
</evidence>
<protein>
    <submittedName>
        <fullName evidence="6">Amino acid ABC transporter ATPase</fullName>
    </submittedName>
</protein>
<evidence type="ECO:0000259" key="5">
    <source>
        <dbReference type="PROSITE" id="PS50893"/>
    </source>
</evidence>
<dbReference type="SUPFAM" id="SSF52540">
    <property type="entry name" value="P-loop containing nucleoside triphosphate hydrolases"/>
    <property type="match status" value="1"/>
</dbReference>
<dbReference type="KEGG" id="lho:LOOC260_115510"/>
<organism evidence="6 7">
    <name type="scientific">Paucilactobacillus hokkaidonensis JCM 18461</name>
    <dbReference type="NCBI Taxonomy" id="1291742"/>
    <lineage>
        <taxon>Bacteria</taxon>
        <taxon>Bacillati</taxon>
        <taxon>Bacillota</taxon>
        <taxon>Bacilli</taxon>
        <taxon>Lactobacillales</taxon>
        <taxon>Lactobacillaceae</taxon>
        <taxon>Paucilactobacillus</taxon>
    </lineage>
</organism>
<dbReference type="InterPro" id="IPR003439">
    <property type="entry name" value="ABC_transporter-like_ATP-bd"/>
</dbReference>
<dbReference type="EMBL" id="AP014680">
    <property type="protein sequence ID" value="BAP86061.1"/>
    <property type="molecule type" value="Genomic_DNA"/>
</dbReference>
<keyword evidence="4" id="KW-0067">ATP-binding</keyword>
<dbReference type="RefSeq" id="WP_041094107.1">
    <property type="nucleotide sequence ID" value="NZ_AP014680.1"/>
</dbReference>
<dbReference type="PANTHER" id="PTHR43166:SF4">
    <property type="entry name" value="PHOSPHONATES IMPORT ATP-BINDING PROTEIN PHNC"/>
    <property type="match status" value="1"/>
</dbReference>
<dbReference type="Gene3D" id="3.40.50.300">
    <property type="entry name" value="P-loop containing nucleotide triphosphate hydrolases"/>
    <property type="match status" value="1"/>
</dbReference>
<dbReference type="GO" id="GO:0016887">
    <property type="term" value="F:ATP hydrolysis activity"/>
    <property type="evidence" value="ECO:0007669"/>
    <property type="project" value="InterPro"/>
</dbReference>
<dbReference type="PROSITE" id="PS50893">
    <property type="entry name" value="ABC_TRANSPORTER_2"/>
    <property type="match status" value="1"/>
</dbReference>
<sequence length="218" mass="23808">MLEIKNLKKSFGSRVILDNVNVTIKNQEVLSIVGPSGAGKTTLLRCITGLEKADSGQFLIDGKSFDPQATDTSESVIGVVFQDFNLFPHLSVFDNITLAPTMVLKQSKAEALTDAKKLLEQLGLVGKGDLYPYQLSGGQKQRVAIARALAMKPKILCYDEPTSALDPNLRKEVEKLILGLKQDGMTQLVVTHDMDFAKNIADDILEVSSLDKLNQTTD</sequence>
<dbReference type="Pfam" id="PF00005">
    <property type="entry name" value="ABC_tran"/>
    <property type="match status" value="1"/>
</dbReference>
<proteinExistence type="inferred from homology"/>
<dbReference type="InterPro" id="IPR050086">
    <property type="entry name" value="MetN_ABC_transporter-like"/>
</dbReference>
<dbReference type="HOGENOM" id="CLU_000604_1_22_9"/>
<keyword evidence="3" id="KW-0547">Nucleotide-binding</keyword>
<reference evidence="6 7" key="1">
    <citation type="submission" date="2014-11" db="EMBL/GenBank/DDBJ databases">
        <title>Complete genome sequence and analysis of Lactobacillus hokkaidonensis LOOC260T.</title>
        <authorList>
            <person name="Tanizawa Y."/>
            <person name="Tohno M."/>
            <person name="Kaminuma E."/>
            <person name="Nakamura Y."/>
            <person name="Arita M."/>
        </authorList>
    </citation>
    <scope>NUCLEOTIDE SEQUENCE [LARGE SCALE GENOMIC DNA]</scope>
    <source>
        <strain evidence="6 7">LOOC260</strain>
    </source>
</reference>
<evidence type="ECO:0000256" key="4">
    <source>
        <dbReference type="ARBA" id="ARBA00022840"/>
    </source>
</evidence>
<dbReference type="GO" id="GO:0005524">
    <property type="term" value="F:ATP binding"/>
    <property type="evidence" value="ECO:0007669"/>
    <property type="project" value="UniProtKB-KW"/>
</dbReference>
<dbReference type="Proteomes" id="UP000031620">
    <property type="component" value="Chromosome"/>
</dbReference>
<dbReference type="PANTHER" id="PTHR43166">
    <property type="entry name" value="AMINO ACID IMPORT ATP-BINDING PROTEIN"/>
    <property type="match status" value="1"/>
</dbReference>
<comment type="similarity">
    <text evidence="1">Belongs to the ABC transporter superfamily.</text>
</comment>
<feature type="domain" description="ABC transporter" evidence="5">
    <location>
        <begin position="2"/>
        <end position="216"/>
    </location>
</feature>
<dbReference type="InterPro" id="IPR017871">
    <property type="entry name" value="ABC_transporter-like_CS"/>
</dbReference>
<evidence type="ECO:0000313" key="7">
    <source>
        <dbReference type="Proteomes" id="UP000031620"/>
    </source>
</evidence>
<name>A0A0A1H014_9LACO</name>